<evidence type="ECO:0000313" key="2">
    <source>
        <dbReference type="Proteomes" id="UP001055879"/>
    </source>
</evidence>
<reference evidence="1 2" key="2">
    <citation type="journal article" date="2022" name="Mol. Ecol. Resour.">
        <title>The genomes of chicory, endive, great burdock and yacon provide insights into Asteraceae paleo-polyploidization history and plant inulin production.</title>
        <authorList>
            <person name="Fan W."/>
            <person name="Wang S."/>
            <person name="Wang H."/>
            <person name="Wang A."/>
            <person name="Jiang F."/>
            <person name="Liu H."/>
            <person name="Zhao H."/>
            <person name="Xu D."/>
            <person name="Zhang Y."/>
        </authorList>
    </citation>
    <scope>NUCLEOTIDE SEQUENCE [LARGE SCALE GENOMIC DNA]</scope>
    <source>
        <strain evidence="2">cv. Niubang</strain>
    </source>
</reference>
<name>A0ACB9DHU5_ARCLA</name>
<reference evidence="2" key="1">
    <citation type="journal article" date="2022" name="Mol. Ecol. Resour.">
        <title>The genomes of chicory, endive, great burdock and yacon provide insights into Asteraceae palaeo-polyploidization history and plant inulin production.</title>
        <authorList>
            <person name="Fan W."/>
            <person name="Wang S."/>
            <person name="Wang H."/>
            <person name="Wang A."/>
            <person name="Jiang F."/>
            <person name="Liu H."/>
            <person name="Zhao H."/>
            <person name="Xu D."/>
            <person name="Zhang Y."/>
        </authorList>
    </citation>
    <scope>NUCLEOTIDE SEQUENCE [LARGE SCALE GENOMIC DNA]</scope>
    <source>
        <strain evidence="2">cv. Niubang</strain>
    </source>
</reference>
<protein>
    <submittedName>
        <fullName evidence="1">Uncharacterized protein</fullName>
    </submittedName>
</protein>
<keyword evidence="2" id="KW-1185">Reference proteome</keyword>
<accession>A0ACB9DHU5</accession>
<sequence length="133" mass="14565">MLSPTSPSSPSADVLPSTSQICWGSTTYEDLLAKGRDWHTLYKIARKSKSNTVEEKVEQILTFAGYGIASFMLCSLKPLVLQASGATIFNLTLLTADMWAVGIRVEKHTDELSELEDGDSYQTLPEEDSTSNS</sequence>
<comment type="caution">
    <text evidence="1">The sequence shown here is derived from an EMBL/GenBank/DDBJ whole genome shotgun (WGS) entry which is preliminary data.</text>
</comment>
<gene>
    <name evidence="1" type="ORF">L6452_08667</name>
</gene>
<dbReference type="Proteomes" id="UP001055879">
    <property type="component" value="Linkage Group LG03"/>
</dbReference>
<proteinExistence type="predicted"/>
<evidence type="ECO:0000313" key="1">
    <source>
        <dbReference type="EMBL" id="KAI3746243.1"/>
    </source>
</evidence>
<dbReference type="EMBL" id="CM042049">
    <property type="protein sequence ID" value="KAI3746243.1"/>
    <property type="molecule type" value="Genomic_DNA"/>
</dbReference>
<organism evidence="1 2">
    <name type="scientific">Arctium lappa</name>
    <name type="common">Greater burdock</name>
    <name type="synonym">Lappa major</name>
    <dbReference type="NCBI Taxonomy" id="4217"/>
    <lineage>
        <taxon>Eukaryota</taxon>
        <taxon>Viridiplantae</taxon>
        <taxon>Streptophyta</taxon>
        <taxon>Embryophyta</taxon>
        <taxon>Tracheophyta</taxon>
        <taxon>Spermatophyta</taxon>
        <taxon>Magnoliopsida</taxon>
        <taxon>eudicotyledons</taxon>
        <taxon>Gunneridae</taxon>
        <taxon>Pentapetalae</taxon>
        <taxon>asterids</taxon>
        <taxon>campanulids</taxon>
        <taxon>Asterales</taxon>
        <taxon>Asteraceae</taxon>
        <taxon>Carduoideae</taxon>
        <taxon>Cardueae</taxon>
        <taxon>Arctiinae</taxon>
        <taxon>Arctium</taxon>
    </lineage>
</organism>